<evidence type="ECO:0000313" key="2">
    <source>
        <dbReference type="EMBL" id="MBW0563022.1"/>
    </source>
</evidence>
<evidence type="ECO:0000313" key="3">
    <source>
        <dbReference type="Proteomes" id="UP000765509"/>
    </source>
</evidence>
<organism evidence="2 3">
    <name type="scientific">Austropuccinia psidii MF-1</name>
    <dbReference type="NCBI Taxonomy" id="1389203"/>
    <lineage>
        <taxon>Eukaryota</taxon>
        <taxon>Fungi</taxon>
        <taxon>Dikarya</taxon>
        <taxon>Basidiomycota</taxon>
        <taxon>Pucciniomycotina</taxon>
        <taxon>Pucciniomycetes</taxon>
        <taxon>Pucciniales</taxon>
        <taxon>Sphaerophragmiaceae</taxon>
        <taxon>Austropuccinia</taxon>
    </lineage>
</organism>
<proteinExistence type="predicted"/>
<protein>
    <submittedName>
        <fullName evidence="2">Uncharacterized protein</fullName>
    </submittedName>
</protein>
<name>A0A9Q3JIF6_9BASI</name>
<feature type="region of interest" description="Disordered" evidence="1">
    <location>
        <begin position="84"/>
        <end position="133"/>
    </location>
</feature>
<comment type="caution">
    <text evidence="2">The sequence shown here is derived from an EMBL/GenBank/DDBJ whole genome shotgun (WGS) entry which is preliminary data.</text>
</comment>
<sequence>MAASCQARLFCDDKDCAEEGSHCTRPRYFYECDLCTRIVARAKVKVTSPRMMNRMCVSCNRFTSHTLKERERSQYIRCKAHRYNRPGSEGVADPGPAGHDEEEGSSEPDPPPPAAEGSSLPPNTELSLRGSWY</sequence>
<evidence type="ECO:0000256" key="1">
    <source>
        <dbReference type="SAM" id="MobiDB-lite"/>
    </source>
</evidence>
<dbReference type="EMBL" id="AVOT02073594">
    <property type="protein sequence ID" value="MBW0563022.1"/>
    <property type="molecule type" value="Genomic_DNA"/>
</dbReference>
<dbReference type="AlphaFoldDB" id="A0A9Q3JIF6"/>
<dbReference type="Proteomes" id="UP000765509">
    <property type="component" value="Unassembled WGS sequence"/>
</dbReference>
<gene>
    <name evidence="2" type="ORF">O181_102737</name>
</gene>
<keyword evidence="3" id="KW-1185">Reference proteome</keyword>
<accession>A0A9Q3JIF6</accession>
<reference evidence="2" key="1">
    <citation type="submission" date="2021-03" db="EMBL/GenBank/DDBJ databases">
        <title>Draft genome sequence of rust myrtle Austropuccinia psidii MF-1, a brazilian biotype.</title>
        <authorList>
            <person name="Quecine M.C."/>
            <person name="Pachon D.M.R."/>
            <person name="Bonatelli M.L."/>
            <person name="Correr F.H."/>
            <person name="Franceschini L.M."/>
            <person name="Leite T.F."/>
            <person name="Margarido G.R.A."/>
            <person name="Almeida C.A."/>
            <person name="Ferrarezi J.A."/>
            <person name="Labate C.A."/>
        </authorList>
    </citation>
    <scope>NUCLEOTIDE SEQUENCE</scope>
    <source>
        <strain evidence="2">MF-1</strain>
    </source>
</reference>